<protein>
    <submittedName>
        <fullName evidence="9">Sugar ABC transporter ATP-binding protein</fullName>
    </submittedName>
</protein>
<keyword evidence="5" id="KW-0547">Nucleotide-binding</keyword>
<dbReference type="InterPro" id="IPR017871">
    <property type="entry name" value="ABC_transporter-like_CS"/>
</dbReference>
<dbReference type="PANTHER" id="PTHR43790:SF9">
    <property type="entry name" value="GALACTOFURANOSE TRANSPORTER ATP-BINDING PROTEIN YTFR"/>
    <property type="match status" value="1"/>
</dbReference>
<dbReference type="SMART" id="SM00382">
    <property type="entry name" value="AAA"/>
    <property type="match status" value="2"/>
</dbReference>
<dbReference type="Gene3D" id="3.40.50.300">
    <property type="entry name" value="P-loop containing nucleotide triphosphate hydrolases"/>
    <property type="match status" value="2"/>
</dbReference>
<evidence type="ECO:0000259" key="8">
    <source>
        <dbReference type="PROSITE" id="PS50893"/>
    </source>
</evidence>
<reference evidence="9" key="1">
    <citation type="submission" date="2021-08" db="EMBL/GenBank/DDBJ databases">
        <title>Hoeflea bacterium WL0058 sp. nov., isolated from the sediment.</title>
        <authorList>
            <person name="Wang L."/>
            <person name="Zhang D."/>
        </authorList>
    </citation>
    <scope>NUCLEOTIDE SEQUENCE</scope>
    <source>
        <strain evidence="9">WL0058</strain>
    </source>
</reference>
<evidence type="ECO:0000256" key="2">
    <source>
        <dbReference type="ARBA" id="ARBA00022448"/>
    </source>
</evidence>
<dbReference type="CDD" id="cd03215">
    <property type="entry name" value="ABC_Carb_Monos_II"/>
    <property type="match status" value="1"/>
</dbReference>
<proteinExistence type="inferred from homology"/>
<gene>
    <name evidence="9" type="ORF">K1W69_01815</name>
</gene>
<keyword evidence="3" id="KW-0762">Sugar transport</keyword>
<evidence type="ECO:0000256" key="6">
    <source>
        <dbReference type="ARBA" id="ARBA00022840"/>
    </source>
</evidence>
<evidence type="ECO:0000313" key="9">
    <source>
        <dbReference type="EMBL" id="MBW8635905.1"/>
    </source>
</evidence>
<organism evidence="9 10">
    <name type="scientific">Flavimaribacter sediminis</name>
    <dbReference type="NCBI Taxonomy" id="2865987"/>
    <lineage>
        <taxon>Bacteria</taxon>
        <taxon>Pseudomonadati</taxon>
        <taxon>Pseudomonadota</taxon>
        <taxon>Alphaproteobacteria</taxon>
        <taxon>Hyphomicrobiales</taxon>
        <taxon>Rhizobiaceae</taxon>
        <taxon>Flavimaribacter</taxon>
    </lineage>
</organism>
<dbReference type="CDD" id="cd03216">
    <property type="entry name" value="ABC_Carb_Monos_I"/>
    <property type="match status" value="1"/>
</dbReference>
<dbReference type="InterPro" id="IPR003439">
    <property type="entry name" value="ABC_transporter-like_ATP-bd"/>
</dbReference>
<dbReference type="Pfam" id="PF00005">
    <property type="entry name" value="ABC_tran"/>
    <property type="match status" value="2"/>
</dbReference>
<comment type="similarity">
    <text evidence="1">Belongs to the ABC transporter superfamily.</text>
</comment>
<dbReference type="PROSITE" id="PS50893">
    <property type="entry name" value="ABC_TRANSPORTER_2"/>
    <property type="match status" value="1"/>
</dbReference>
<sequence length="519" mass="56382">MQKTPALQITNLSKHFGGAVALDGVSLSVSRGEVHGLLGQNGSGKSTLIKILSGFLAPQPGAKLVLYDREIPLPLTPGQFRELGMAFVHQHLGLIPSLSVTENICLSDFATQNQWRIDWRGETQRIRRILTEYELAIDPTTKIQDLPQVDRCLVAIVRAMEEVRSAQEAHGGEGILVLDEPTPFLPRIGVEKLFNLVRQLVKKDASVIFVSHDVDEIMEITDRATVLRDGQVAGVIETDRTSPEDFIELIIGKRVTAYQATHRKKPADRSAVIVSDLSGATCRNVSFDLSGGEVLGLTGLIGSGFDEIPSLIYGARTALDGMLSIDGKETMLREMNPEKAIGLGMAFLPADRIGASGAGTLPISDNMTLPSMANFARKLGLDRLGMRQWAQETGAAHDVRPNNPDLNLENLSGGNQQKVLLAKWLELKPRLLLLDEPTQGVDVGARQQVFAAIDQAAREGASIVCASTDAEQLAQICDRVIVFAQGRPVIELTGERLTKEEIVFQCYSALSVDQTALVE</sequence>
<evidence type="ECO:0000256" key="5">
    <source>
        <dbReference type="ARBA" id="ARBA00022741"/>
    </source>
</evidence>
<evidence type="ECO:0000313" key="10">
    <source>
        <dbReference type="Proteomes" id="UP001196509"/>
    </source>
</evidence>
<keyword evidence="6 9" id="KW-0067">ATP-binding</keyword>
<dbReference type="InterPro" id="IPR003593">
    <property type="entry name" value="AAA+_ATPase"/>
</dbReference>
<accession>A0AAE2ZJV6</accession>
<dbReference type="GO" id="GO:0005524">
    <property type="term" value="F:ATP binding"/>
    <property type="evidence" value="ECO:0007669"/>
    <property type="project" value="UniProtKB-KW"/>
</dbReference>
<comment type="caution">
    <text evidence="9">The sequence shown here is derived from an EMBL/GenBank/DDBJ whole genome shotgun (WGS) entry which is preliminary data.</text>
</comment>
<keyword evidence="10" id="KW-1185">Reference proteome</keyword>
<dbReference type="GO" id="GO:0016887">
    <property type="term" value="F:ATP hydrolysis activity"/>
    <property type="evidence" value="ECO:0007669"/>
    <property type="project" value="InterPro"/>
</dbReference>
<dbReference type="PROSITE" id="PS00211">
    <property type="entry name" value="ABC_TRANSPORTER_1"/>
    <property type="match status" value="1"/>
</dbReference>
<dbReference type="AlphaFoldDB" id="A0AAE2ZJV6"/>
<feature type="domain" description="ABC transporter" evidence="8">
    <location>
        <begin position="7"/>
        <end position="510"/>
    </location>
</feature>
<keyword evidence="4" id="KW-0677">Repeat</keyword>
<dbReference type="EMBL" id="JAICBX010000001">
    <property type="protein sequence ID" value="MBW8635905.1"/>
    <property type="molecule type" value="Genomic_DNA"/>
</dbReference>
<dbReference type="InterPro" id="IPR050107">
    <property type="entry name" value="ABC_carbohydrate_import_ATPase"/>
</dbReference>
<dbReference type="InterPro" id="IPR027417">
    <property type="entry name" value="P-loop_NTPase"/>
</dbReference>
<dbReference type="Proteomes" id="UP001196509">
    <property type="component" value="Unassembled WGS sequence"/>
</dbReference>
<dbReference type="SUPFAM" id="SSF52540">
    <property type="entry name" value="P-loop containing nucleoside triphosphate hydrolases"/>
    <property type="match status" value="2"/>
</dbReference>
<evidence type="ECO:0000256" key="4">
    <source>
        <dbReference type="ARBA" id="ARBA00022737"/>
    </source>
</evidence>
<evidence type="ECO:0000256" key="7">
    <source>
        <dbReference type="ARBA" id="ARBA00023136"/>
    </source>
</evidence>
<keyword evidence="2" id="KW-0813">Transport</keyword>
<evidence type="ECO:0000256" key="3">
    <source>
        <dbReference type="ARBA" id="ARBA00022597"/>
    </source>
</evidence>
<name>A0AAE2ZJV6_9HYPH</name>
<dbReference type="PANTHER" id="PTHR43790">
    <property type="entry name" value="CARBOHYDRATE TRANSPORT ATP-BINDING PROTEIN MG119-RELATED"/>
    <property type="match status" value="1"/>
</dbReference>
<evidence type="ECO:0000256" key="1">
    <source>
        <dbReference type="ARBA" id="ARBA00005417"/>
    </source>
</evidence>
<keyword evidence="7" id="KW-0472">Membrane</keyword>
<dbReference type="RefSeq" id="WP_220226622.1">
    <property type="nucleotide sequence ID" value="NZ_JAICBX010000001.1"/>
</dbReference>